<comment type="caution">
    <text evidence="7">The sequence shown here is derived from an EMBL/GenBank/DDBJ whole genome shotgun (WGS) entry which is preliminary data.</text>
</comment>
<evidence type="ECO:0000256" key="1">
    <source>
        <dbReference type="ARBA" id="ARBA00003502"/>
    </source>
</evidence>
<evidence type="ECO:0000313" key="7">
    <source>
        <dbReference type="EMBL" id="VIO78783.1"/>
    </source>
</evidence>
<dbReference type="RefSeq" id="WP_139864018.1">
    <property type="nucleotide sequence ID" value="NZ_CAADFC020000031.1"/>
</dbReference>
<gene>
    <name evidence="7" type="primary">gltR_6</name>
    <name evidence="7" type="ORF">CI1B_74570</name>
</gene>
<evidence type="ECO:0000313" key="8">
    <source>
        <dbReference type="Proteomes" id="UP000328092"/>
    </source>
</evidence>
<evidence type="ECO:0000256" key="4">
    <source>
        <dbReference type="ARBA" id="ARBA00023125"/>
    </source>
</evidence>
<dbReference type="Pfam" id="PF03466">
    <property type="entry name" value="LysR_substrate"/>
    <property type="match status" value="1"/>
</dbReference>
<dbReference type="OrthoDB" id="9796526at2"/>
<dbReference type="EMBL" id="CAADFC020000031">
    <property type="protein sequence ID" value="VIO78783.1"/>
    <property type="molecule type" value="Genomic_DNA"/>
</dbReference>
<dbReference type="GO" id="GO:0003700">
    <property type="term" value="F:DNA-binding transcription factor activity"/>
    <property type="evidence" value="ECO:0007669"/>
    <property type="project" value="InterPro"/>
</dbReference>
<dbReference type="InterPro" id="IPR000847">
    <property type="entry name" value="LysR_HTH_N"/>
</dbReference>
<evidence type="ECO:0000256" key="2">
    <source>
        <dbReference type="ARBA" id="ARBA00009437"/>
    </source>
</evidence>
<evidence type="ECO:0000256" key="5">
    <source>
        <dbReference type="ARBA" id="ARBA00023163"/>
    </source>
</evidence>
<dbReference type="Gene3D" id="3.40.190.290">
    <property type="match status" value="1"/>
</dbReference>
<dbReference type="PANTHER" id="PTHR30537:SF3">
    <property type="entry name" value="TRANSCRIPTIONAL REGULATORY PROTEIN"/>
    <property type="match status" value="1"/>
</dbReference>
<comment type="function">
    <text evidence="1">NodD regulates the expression of the nodABCFE genes which encode other nodulation proteins. NodD is also a negative regulator of its own expression. Binds flavonoids as inducers.</text>
</comment>
<dbReference type="AlphaFoldDB" id="A0A508TWY6"/>
<accession>A0A508TWY6</accession>
<sequence length="297" mass="32824">MADQKRTTLDWEDVRVFLAIARFGSLSAAARSLGINHATVSRRIQSLEASLGEKLIERRPDGYVLTPAGTRAIGPANDMEASAAILSRGGEDDRPKGLVRVNAPPSLAQAFLVRRLAHLSIEHPGLDIDVATDMRSVSLVRRETDIALRLARPDDGDVIAKPLVELGFGFYGTEESCQRITEGGDPIFVGFDEANAHLPEAAWLTRHFPNARTSFRAYSQMTQAVAAREGAGLALLPYFVGKADPALKLCVLEHNPPARGIWMVTRRQDKKDLPTRVITDHLQKIFERERDLFERPN</sequence>
<dbReference type="GO" id="GO:0043565">
    <property type="term" value="F:sequence-specific DNA binding"/>
    <property type="evidence" value="ECO:0007669"/>
    <property type="project" value="TreeGrafter"/>
</dbReference>
<dbReference type="SUPFAM" id="SSF53850">
    <property type="entry name" value="Periplasmic binding protein-like II"/>
    <property type="match status" value="1"/>
</dbReference>
<keyword evidence="4" id="KW-0238">DNA-binding</keyword>
<keyword evidence="5" id="KW-0804">Transcription</keyword>
<evidence type="ECO:0000256" key="3">
    <source>
        <dbReference type="ARBA" id="ARBA00023015"/>
    </source>
</evidence>
<keyword evidence="3" id="KW-0805">Transcription regulation</keyword>
<dbReference type="SUPFAM" id="SSF46785">
    <property type="entry name" value="Winged helix' DNA-binding domain"/>
    <property type="match status" value="1"/>
</dbReference>
<dbReference type="InterPro" id="IPR036390">
    <property type="entry name" value="WH_DNA-bd_sf"/>
</dbReference>
<proteinExistence type="inferred from homology"/>
<dbReference type="Pfam" id="PF00126">
    <property type="entry name" value="HTH_1"/>
    <property type="match status" value="1"/>
</dbReference>
<dbReference type="PANTHER" id="PTHR30537">
    <property type="entry name" value="HTH-TYPE TRANSCRIPTIONAL REGULATOR"/>
    <property type="match status" value="1"/>
</dbReference>
<evidence type="ECO:0000259" key="6">
    <source>
        <dbReference type="PROSITE" id="PS50931"/>
    </source>
</evidence>
<reference evidence="7" key="1">
    <citation type="submission" date="2019-02" db="EMBL/GenBank/DDBJ databases">
        <authorList>
            <person name="Pothier F.J."/>
        </authorList>
    </citation>
    <scope>NUCLEOTIDE SEQUENCE</scope>
    <source>
        <strain evidence="7">CI-1B</strain>
    </source>
</reference>
<dbReference type="InterPro" id="IPR005119">
    <property type="entry name" value="LysR_subst-bd"/>
</dbReference>
<comment type="similarity">
    <text evidence="2">Belongs to the LysR transcriptional regulatory family.</text>
</comment>
<feature type="domain" description="HTH lysR-type" evidence="6">
    <location>
        <begin position="9"/>
        <end position="66"/>
    </location>
</feature>
<dbReference type="GO" id="GO:0006351">
    <property type="term" value="P:DNA-templated transcription"/>
    <property type="evidence" value="ECO:0007669"/>
    <property type="project" value="TreeGrafter"/>
</dbReference>
<dbReference type="Gene3D" id="1.10.10.10">
    <property type="entry name" value="Winged helix-like DNA-binding domain superfamily/Winged helix DNA-binding domain"/>
    <property type="match status" value="1"/>
</dbReference>
<keyword evidence="8" id="KW-1185">Reference proteome</keyword>
<dbReference type="PROSITE" id="PS50931">
    <property type="entry name" value="HTH_LYSR"/>
    <property type="match status" value="1"/>
</dbReference>
<organism evidence="7 8">
    <name type="scientific">Bradyrhizobium ivorense</name>
    <dbReference type="NCBI Taxonomy" id="2511166"/>
    <lineage>
        <taxon>Bacteria</taxon>
        <taxon>Pseudomonadati</taxon>
        <taxon>Pseudomonadota</taxon>
        <taxon>Alphaproteobacteria</taxon>
        <taxon>Hyphomicrobiales</taxon>
        <taxon>Nitrobacteraceae</taxon>
        <taxon>Bradyrhizobium</taxon>
    </lineage>
</organism>
<dbReference type="Proteomes" id="UP000328092">
    <property type="component" value="Unassembled WGS sequence"/>
</dbReference>
<dbReference type="InterPro" id="IPR036388">
    <property type="entry name" value="WH-like_DNA-bd_sf"/>
</dbReference>
<name>A0A508TWY6_9BRAD</name>
<dbReference type="InterPro" id="IPR058163">
    <property type="entry name" value="LysR-type_TF_proteobact-type"/>
</dbReference>
<protein>
    <submittedName>
        <fullName evidence="7">HTH-type transcriptional regulator GltR</fullName>
    </submittedName>
</protein>